<keyword evidence="3" id="KW-0274">FAD</keyword>
<dbReference type="PANTHER" id="PTHR42887">
    <property type="entry name" value="OS12G0638800 PROTEIN"/>
    <property type="match status" value="1"/>
</dbReference>
<accession>A0A1M4WS65</accession>
<feature type="domain" description="RsdA/BaiN/AoA(So)-like Rossmann fold-like" evidence="5">
    <location>
        <begin position="3"/>
        <end position="406"/>
    </location>
</feature>
<protein>
    <recommendedName>
        <fullName evidence="9">NAD(P)/FAD-dependent oxidoreductase</fullName>
    </recommendedName>
</protein>
<dbReference type="InterPro" id="IPR023166">
    <property type="entry name" value="BaiN-like_dom_sf"/>
</dbReference>
<reference evidence="7 8" key="1">
    <citation type="submission" date="2016-11" db="EMBL/GenBank/DDBJ databases">
        <authorList>
            <person name="Jaros S."/>
            <person name="Januszkiewicz K."/>
            <person name="Wedrychowicz H."/>
        </authorList>
    </citation>
    <scope>NUCLEOTIDE SEQUENCE [LARGE SCALE GENOMIC DNA]</scope>
    <source>
        <strain evidence="7 8">DSM 17459</strain>
    </source>
</reference>
<keyword evidence="8" id="KW-1185">Reference proteome</keyword>
<evidence type="ECO:0000313" key="7">
    <source>
        <dbReference type="EMBL" id="SHE84131.1"/>
    </source>
</evidence>
<dbReference type="Pfam" id="PF03486">
    <property type="entry name" value="HI0933_like"/>
    <property type="match status" value="1"/>
</dbReference>
<evidence type="ECO:0000256" key="3">
    <source>
        <dbReference type="ARBA" id="ARBA00022827"/>
    </source>
</evidence>
<dbReference type="Pfam" id="PF22780">
    <property type="entry name" value="HI0933_like_1st"/>
    <property type="match status" value="1"/>
</dbReference>
<feature type="signal peptide" evidence="4">
    <location>
        <begin position="1"/>
        <end position="20"/>
    </location>
</feature>
<dbReference type="Gene3D" id="3.50.50.60">
    <property type="entry name" value="FAD/NAD(P)-binding domain"/>
    <property type="match status" value="1"/>
</dbReference>
<dbReference type="InterPro" id="IPR055178">
    <property type="entry name" value="RsdA/BaiN/AoA(So)-like_dom"/>
</dbReference>
<dbReference type="RefSeq" id="WP_072850869.1">
    <property type="nucleotide sequence ID" value="NZ_FQVI01000007.1"/>
</dbReference>
<dbReference type="Gene3D" id="1.10.8.260">
    <property type="entry name" value="HI0933 insert domain-like"/>
    <property type="match status" value="1"/>
</dbReference>
<dbReference type="EMBL" id="FQVI01000007">
    <property type="protein sequence ID" value="SHE84131.1"/>
    <property type="molecule type" value="Genomic_DNA"/>
</dbReference>
<sequence>MSKVLIVGGGAAGMFASVFAAKNGHEVHVFEKNEKLGKKLYITGKGRCNLTNACDVSDLLNAVMSNPKFLYSAFYGYTNWDTIDFFESIGVKTKVERGNRVFPVSDHSSEIIGAMERRMKMEGVKIHLGTQVMDLVTEEGQARGILLKNGQVISGDCVIVATGGLSYQVTGSTGDGYEFAKRAGHKVTELVPSLVPMETKEAYIPLLQGLSLKNVTLTIKDGKKTLYEEFGEMMFTHFGVTGPLVLTASASLSRKLEKKPLQGYVDLKPALSREQLDDRILRDFEEGKNKQFKNVIHGLLPAKFLPVIIELSKIPPEKKIHQISREERAGLLELLKAFPFTITGTRDFNEAIITKGGIKVSEVNPSTMESKLIKRLFFIGEVLDLDAVTGGFNLQIAWSTAYAAAQAIEGGEQDER</sequence>
<dbReference type="PRINTS" id="PR00411">
    <property type="entry name" value="PNDRDTASEI"/>
</dbReference>
<feature type="chain" id="PRO_5039178556" description="NAD(P)/FAD-dependent oxidoreductase" evidence="4">
    <location>
        <begin position="21"/>
        <end position="416"/>
    </location>
</feature>
<dbReference type="PANTHER" id="PTHR42887:SF2">
    <property type="entry name" value="OS12G0638800 PROTEIN"/>
    <property type="match status" value="1"/>
</dbReference>
<dbReference type="InterPro" id="IPR004792">
    <property type="entry name" value="BaiN-like"/>
</dbReference>
<evidence type="ECO:0000259" key="6">
    <source>
        <dbReference type="Pfam" id="PF22780"/>
    </source>
</evidence>
<comment type="cofactor">
    <cofactor evidence="1">
        <name>FAD</name>
        <dbReference type="ChEBI" id="CHEBI:57692"/>
    </cofactor>
</comment>
<proteinExistence type="predicted"/>
<dbReference type="SUPFAM" id="SSF160996">
    <property type="entry name" value="HI0933 insert domain-like"/>
    <property type="match status" value="1"/>
</dbReference>
<evidence type="ECO:0008006" key="9">
    <source>
        <dbReference type="Google" id="ProtNLM"/>
    </source>
</evidence>
<dbReference type="Gene3D" id="2.40.30.10">
    <property type="entry name" value="Translation factors"/>
    <property type="match status" value="1"/>
</dbReference>
<feature type="domain" description="RsdA/BaiN/AoA(So)-like insert" evidence="6">
    <location>
        <begin position="191"/>
        <end position="353"/>
    </location>
</feature>
<evidence type="ECO:0000256" key="1">
    <source>
        <dbReference type="ARBA" id="ARBA00001974"/>
    </source>
</evidence>
<evidence type="ECO:0000256" key="2">
    <source>
        <dbReference type="ARBA" id="ARBA00022630"/>
    </source>
</evidence>
<evidence type="ECO:0000259" key="5">
    <source>
        <dbReference type="Pfam" id="PF03486"/>
    </source>
</evidence>
<dbReference type="STRING" id="1122155.SAMN02745158_01699"/>
<keyword evidence="2" id="KW-0285">Flavoprotein</keyword>
<dbReference type="InterPro" id="IPR036188">
    <property type="entry name" value="FAD/NAD-bd_sf"/>
</dbReference>
<dbReference type="InterPro" id="IPR057661">
    <property type="entry name" value="RsdA/BaiN/AoA(So)_Rossmann"/>
</dbReference>
<evidence type="ECO:0000256" key="4">
    <source>
        <dbReference type="SAM" id="SignalP"/>
    </source>
</evidence>
<dbReference type="PRINTS" id="PR00368">
    <property type="entry name" value="FADPNR"/>
</dbReference>
<gene>
    <name evidence="7" type="ORF">SAMN02745158_01699</name>
</gene>
<keyword evidence="4" id="KW-0732">Signal</keyword>
<name>A0A1M4WS65_9CLOT</name>
<dbReference type="SUPFAM" id="SSF51905">
    <property type="entry name" value="FAD/NAD(P)-binding domain"/>
    <property type="match status" value="1"/>
</dbReference>
<evidence type="ECO:0000313" key="8">
    <source>
        <dbReference type="Proteomes" id="UP000184245"/>
    </source>
</evidence>
<dbReference type="OrthoDB" id="9773233at2"/>
<dbReference type="NCBIfam" id="TIGR00275">
    <property type="entry name" value="aminoacetone oxidase family FAD-binding enzyme"/>
    <property type="match status" value="1"/>
</dbReference>
<dbReference type="Proteomes" id="UP000184245">
    <property type="component" value="Unassembled WGS sequence"/>
</dbReference>
<dbReference type="AlphaFoldDB" id="A0A1M4WS65"/>
<organism evidence="7 8">
    <name type="scientific">Lactonifactor longoviformis DSM 17459</name>
    <dbReference type="NCBI Taxonomy" id="1122155"/>
    <lineage>
        <taxon>Bacteria</taxon>
        <taxon>Bacillati</taxon>
        <taxon>Bacillota</taxon>
        <taxon>Clostridia</taxon>
        <taxon>Eubacteriales</taxon>
        <taxon>Clostridiaceae</taxon>
        <taxon>Lactonifactor</taxon>
    </lineage>
</organism>